<evidence type="ECO:0000313" key="1">
    <source>
        <dbReference type="EMBL" id="KKN55034.1"/>
    </source>
</evidence>
<dbReference type="AlphaFoldDB" id="A0A0F9RJV8"/>
<organism evidence="1">
    <name type="scientific">marine sediment metagenome</name>
    <dbReference type="NCBI Taxonomy" id="412755"/>
    <lineage>
        <taxon>unclassified sequences</taxon>
        <taxon>metagenomes</taxon>
        <taxon>ecological metagenomes</taxon>
    </lineage>
</organism>
<reference evidence="1" key="1">
    <citation type="journal article" date="2015" name="Nature">
        <title>Complex archaea that bridge the gap between prokaryotes and eukaryotes.</title>
        <authorList>
            <person name="Spang A."/>
            <person name="Saw J.H."/>
            <person name="Jorgensen S.L."/>
            <person name="Zaremba-Niedzwiedzka K."/>
            <person name="Martijn J."/>
            <person name="Lind A.E."/>
            <person name="van Eijk R."/>
            <person name="Schleper C."/>
            <person name="Guy L."/>
            <person name="Ettema T.J."/>
        </authorList>
    </citation>
    <scope>NUCLEOTIDE SEQUENCE</scope>
</reference>
<comment type="caution">
    <text evidence="1">The sequence shown here is derived from an EMBL/GenBank/DDBJ whole genome shotgun (WGS) entry which is preliminary data.</text>
</comment>
<name>A0A0F9RJV8_9ZZZZ</name>
<sequence length="48" mass="5442">MTLIRGKSADDIICENRVYKCLGCGFVGLEREADEHQVKCDNPMELIK</sequence>
<protein>
    <submittedName>
        <fullName evidence="1">Uncharacterized protein</fullName>
    </submittedName>
</protein>
<proteinExistence type="predicted"/>
<gene>
    <name evidence="1" type="ORF">LCGC14_0586350</name>
</gene>
<accession>A0A0F9RJV8</accession>
<dbReference type="EMBL" id="LAZR01000902">
    <property type="protein sequence ID" value="KKN55034.1"/>
    <property type="molecule type" value="Genomic_DNA"/>
</dbReference>